<feature type="signal peptide" evidence="1">
    <location>
        <begin position="1"/>
        <end position="20"/>
    </location>
</feature>
<keyword evidence="1" id="KW-0732">Signal</keyword>
<proteinExistence type="predicted"/>
<name>A0A3F3PMW6_9EURO</name>
<dbReference type="EMBL" id="KZ852078">
    <property type="protein sequence ID" value="RDH28254.1"/>
    <property type="molecule type" value="Genomic_DNA"/>
</dbReference>
<gene>
    <name evidence="2" type="ORF">BDQ94DRAFT_152405</name>
</gene>
<dbReference type="RefSeq" id="XP_026621276.1">
    <property type="nucleotide sequence ID" value="XM_026767964.1"/>
</dbReference>
<dbReference type="GeneID" id="38136320"/>
<sequence length="164" mass="17803">MGFFFLLFDHLLISLRLIFTQYRGIPCLELSFLSATARCASPSKATGRLLRQYRSNTVHMISAVTDGTIHRVIACGVQATALAGLHGTGEFLSSSNLNQDELPALVQNLFDVTRDVNDLACWDYVVVAVDVSVKHLVVPETIPGLAVGVEVGNLRQVLDLAFSA</sequence>
<protein>
    <submittedName>
        <fullName evidence="2">Uncharacterized protein</fullName>
    </submittedName>
</protein>
<dbReference type="AlphaFoldDB" id="A0A3F3PMW6"/>
<organism evidence="2 3">
    <name type="scientific">Aspergillus welwitschiae</name>
    <dbReference type="NCBI Taxonomy" id="1341132"/>
    <lineage>
        <taxon>Eukaryota</taxon>
        <taxon>Fungi</taxon>
        <taxon>Dikarya</taxon>
        <taxon>Ascomycota</taxon>
        <taxon>Pezizomycotina</taxon>
        <taxon>Eurotiomycetes</taxon>
        <taxon>Eurotiomycetidae</taxon>
        <taxon>Eurotiales</taxon>
        <taxon>Aspergillaceae</taxon>
        <taxon>Aspergillus</taxon>
        <taxon>Aspergillus subgen. Circumdati</taxon>
    </lineage>
</organism>
<accession>A0A3F3PMW6</accession>
<keyword evidence="3" id="KW-1185">Reference proteome</keyword>
<evidence type="ECO:0000313" key="3">
    <source>
        <dbReference type="Proteomes" id="UP000253729"/>
    </source>
</evidence>
<evidence type="ECO:0000313" key="2">
    <source>
        <dbReference type="EMBL" id="RDH28254.1"/>
    </source>
</evidence>
<evidence type="ECO:0000256" key="1">
    <source>
        <dbReference type="SAM" id="SignalP"/>
    </source>
</evidence>
<reference evidence="2 3" key="1">
    <citation type="submission" date="2018-07" db="EMBL/GenBank/DDBJ databases">
        <title>The genomes of Aspergillus section Nigri reveals drivers in fungal speciation.</title>
        <authorList>
            <consortium name="DOE Joint Genome Institute"/>
            <person name="Vesth T.C."/>
            <person name="Nybo J."/>
            <person name="Theobald S."/>
            <person name="Brandl J."/>
            <person name="Frisvad J.C."/>
            <person name="Nielsen K.F."/>
            <person name="Lyhne E.K."/>
            <person name="Kogle M.E."/>
            <person name="Kuo A."/>
            <person name="Riley R."/>
            <person name="Clum A."/>
            <person name="Nolan M."/>
            <person name="Lipzen A."/>
            <person name="Salamov A."/>
            <person name="Henrissat B."/>
            <person name="Wiebenga A."/>
            <person name="De vries R.P."/>
            <person name="Grigoriev I.V."/>
            <person name="Mortensen U.H."/>
            <person name="Andersen M.R."/>
            <person name="Baker S.E."/>
        </authorList>
    </citation>
    <scope>NUCLEOTIDE SEQUENCE [LARGE SCALE GENOMIC DNA]</scope>
    <source>
        <strain evidence="2 3">CBS 139.54b</strain>
    </source>
</reference>
<dbReference type="Proteomes" id="UP000253729">
    <property type="component" value="Unassembled WGS sequence"/>
</dbReference>
<feature type="chain" id="PRO_5017630198" evidence="1">
    <location>
        <begin position="21"/>
        <end position="164"/>
    </location>
</feature>